<reference evidence="2" key="1">
    <citation type="journal article" date="2018" name="Genome Biol. Evol.">
        <title>Genomics and development of Lentinus tigrinus, a white-rot wood-decaying mushroom with dimorphic fruiting bodies.</title>
        <authorList>
            <person name="Wu B."/>
            <person name="Xu Z."/>
            <person name="Knudson A."/>
            <person name="Carlson A."/>
            <person name="Chen N."/>
            <person name="Kovaka S."/>
            <person name="LaButti K."/>
            <person name="Lipzen A."/>
            <person name="Pennachio C."/>
            <person name="Riley R."/>
            <person name="Schakwitz W."/>
            <person name="Umezawa K."/>
            <person name="Ohm R.A."/>
            <person name="Grigoriev I.V."/>
            <person name="Nagy L.G."/>
            <person name="Gibbons J."/>
            <person name="Hibbett D."/>
        </authorList>
    </citation>
    <scope>NUCLEOTIDE SEQUENCE [LARGE SCALE GENOMIC DNA]</scope>
    <source>
        <strain evidence="2">ALCF2SS1-6</strain>
    </source>
</reference>
<accession>A0A5C2S1V6</accession>
<dbReference type="EMBL" id="ML122281">
    <property type="protein sequence ID" value="RPD57371.1"/>
    <property type="molecule type" value="Genomic_DNA"/>
</dbReference>
<dbReference type="AlphaFoldDB" id="A0A5C2S1V6"/>
<sequence length="285" mass="31114">MESGTPPSTLIEALRSASLLYIQLASQFSSGTPVTRSQYLDAAATVKALADETYAIFATLIQSASVPEGGDVGRLEGRQAHVEGHSTEERQEEVHKRDESDAAAPPKSSAPEVIDSSLWEEVQLELPTHLSEPRLMLQPPIDIPHRSPRTEPGEREIVPTSQSPSEAELTAAWAARLAANHAALAMQLSHLRDFDQMDYRRDALEPSPPKLSAPWSTSAPGPPDPDLEEFDAEDEWSPSTCSDDGSPSTDTSVASRTPSPVRRFFAMFTRSPSQHYDPHHLSSQQ</sequence>
<feature type="compositionally biased region" description="Acidic residues" evidence="1">
    <location>
        <begin position="225"/>
        <end position="236"/>
    </location>
</feature>
<evidence type="ECO:0000313" key="2">
    <source>
        <dbReference type="EMBL" id="RPD57371.1"/>
    </source>
</evidence>
<organism evidence="2 3">
    <name type="scientific">Lentinus tigrinus ALCF2SS1-6</name>
    <dbReference type="NCBI Taxonomy" id="1328759"/>
    <lineage>
        <taxon>Eukaryota</taxon>
        <taxon>Fungi</taxon>
        <taxon>Dikarya</taxon>
        <taxon>Basidiomycota</taxon>
        <taxon>Agaricomycotina</taxon>
        <taxon>Agaricomycetes</taxon>
        <taxon>Polyporales</taxon>
        <taxon>Polyporaceae</taxon>
        <taxon>Lentinus</taxon>
    </lineage>
</organism>
<name>A0A5C2S1V6_9APHY</name>
<feature type="region of interest" description="Disordered" evidence="1">
    <location>
        <begin position="202"/>
        <end position="258"/>
    </location>
</feature>
<feature type="compositionally biased region" description="Basic and acidic residues" evidence="1">
    <location>
        <begin position="143"/>
        <end position="157"/>
    </location>
</feature>
<protein>
    <submittedName>
        <fullName evidence="2">Uncharacterized protein</fullName>
    </submittedName>
</protein>
<keyword evidence="3" id="KW-1185">Reference proteome</keyword>
<feature type="compositionally biased region" description="Low complexity" evidence="1">
    <location>
        <begin position="102"/>
        <end position="111"/>
    </location>
</feature>
<feature type="region of interest" description="Disordered" evidence="1">
    <location>
        <begin position="139"/>
        <end position="164"/>
    </location>
</feature>
<dbReference type="Proteomes" id="UP000313359">
    <property type="component" value="Unassembled WGS sequence"/>
</dbReference>
<feature type="region of interest" description="Disordered" evidence="1">
    <location>
        <begin position="79"/>
        <end position="113"/>
    </location>
</feature>
<feature type="compositionally biased region" description="Polar residues" evidence="1">
    <location>
        <begin position="237"/>
        <end position="258"/>
    </location>
</feature>
<gene>
    <name evidence="2" type="ORF">L227DRAFT_613694</name>
</gene>
<proteinExistence type="predicted"/>
<feature type="compositionally biased region" description="Basic and acidic residues" evidence="1">
    <location>
        <begin position="79"/>
        <end position="100"/>
    </location>
</feature>
<evidence type="ECO:0000256" key="1">
    <source>
        <dbReference type="SAM" id="MobiDB-lite"/>
    </source>
</evidence>
<evidence type="ECO:0000313" key="3">
    <source>
        <dbReference type="Proteomes" id="UP000313359"/>
    </source>
</evidence>